<keyword evidence="2 5" id="KW-0732">Signal</keyword>
<dbReference type="SUPFAM" id="SSF82895">
    <property type="entry name" value="TSP-1 type 1 repeat"/>
    <property type="match status" value="1"/>
</dbReference>
<dbReference type="Pfam" id="PF13306">
    <property type="entry name" value="LRR_5"/>
    <property type="match status" value="1"/>
</dbReference>
<dbReference type="PROSITE" id="PS51450">
    <property type="entry name" value="LRR"/>
    <property type="match status" value="4"/>
</dbReference>
<dbReference type="SMART" id="SM00364">
    <property type="entry name" value="LRR_BAC"/>
    <property type="match status" value="4"/>
</dbReference>
<dbReference type="InterPro" id="IPR000372">
    <property type="entry name" value="LRRNT"/>
</dbReference>
<dbReference type="PANTHER" id="PTHR24369:SF213">
    <property type="entry name" value="INSULIN LIKE GROWTH FACTOR BINDING PROTEIN ACID LABILE SUBUNIT"/>
    <property type="match status" value="1"/>
</dbReference>
<protein>
    <recommendedName>
        <fullName evidence="6">LRRNT domain-containing protein</fullName>
    </recommendedName>
</protein>
<dbReference type="SMART" id="SM00209">
    <property type="entry name" value="TSP1"/>
    <property type="match status" value="1"/>
</dbReference>
<dbReference type="EMBL" id="CACVKT020010047">
    <property type="protein sequence ID" value="CAC5424580.1"/>
    <property type="molecule type" value="Genomic_DNA"/>
</dbReference>
<dbReference type="InterPro" id="IPR003591">
    <property type="entry name" value="Leu-rich_rpt_typical-subtyp"/>
</dbReference>
<dbReference type="PANTHER" id="PTHR24369">
    <property type="entry name" value="ANTIGEN BSP, PUTATIVE-RELATED"/>
    <property type="match status" value="1"/>
</dbReference>
<evidence type="ECO:0000256" key="1">
    <source>
        <dbReference type="ARBA" id="ARBA00022614"/>
    </source>
</evidence>
<accession>A0A6J8EVU0</accession>
<dbReference type="InterPro" id="IPR032675">
    <property type="entry name" value="LRR_dom_sf"/>
</dbReference>
<dbReference type="PROSITE" id="PS50092">
    <property type="entry name" value="TSP1"/>
    <property type="match status" value="1"/>
</dbReference>
<name>A0A6J8EVU0_MYTCO</name>
<dbReference type="GO" id="GO:0005886">
    <property type="term" value="C:plasma membrane"/>
    <property type="evidence" value="ECO:0007669"/>
    <property type="project" value="TreeGrafter"/>
</dbReference>
<dbReference type="FunFam" id="2.20.100.10:FF:000001">
    <property type="entry name" value="semaphorin-5A isoform X1"/>
    <property type="match status" value="1"/>
</dbReference>
<dbReference type="InterPro" id="IPR050541">
    <property type="entry name" value="LRR_TM_domain-containing"/>
</dbReference>
<evidence type="ECO:0000256" key="4">
    <source>
        <dbReference type="ARBA" id="ARBA00023157"/>
    </source>
</evidence>
<keyword evidence="3" id="KW-0677">Repeat</keyword>
<dbReference type="Pfam" id="PF00090">
    <property type="entry name" value="TSP_1"/>
    <property type="match status" value="1"/>
</dbReference>
<dbReference type="InterPro" id="IPR001611">
    <property type="entry name" value="Leu-rich_rpt"/>
</dbReference>
<keyword evidence="8" id="KW-1185">Reference proteome</keyword>
<dbReference type="OrthoDB" id="6125105at2759"/>
<dbReference type="SMART" id="SM00369">
    <property type="entry name" value="LRR_TYP"/>
    <property type="match status" value="7"/>
</dbReference>
<proteinExistence type="predicted"/>
<evidence type="ECO:0000256" key="2">
    <source>
        <dbReference type="ARBA" id="ARBA00022729"/>
    </source>
</evidence>
<dbReference type="SUPFAM" id="SSF52058">
    <property type="entry name" value="L domain-like"/>
    <property type="match status" value="1"/>
</dbReference>
<reference evidence="7 8" key="1">
    <citation type="submission" date="2020-06" db="EMBL/GenBank/DDBJ databases">
        <authorList>
            <person name="Li R."/>
            <person name="Bekaert M."/>
        </authorList>
    </citation>
    <scope>NUCLEOTIDE SEQUENCE [LARGE SCALE GENOMIC DNA]</scope>
    <source>
        <strain evidence="8">wild</strain>
    </source>
</reference>
<dbReference type="InterPro" id="IPR036383">
    <property type="entry name" value="TSP1_rpt_sf"/>
</dbReference>
<feature type="signal peptide" evidence="5">
    <location>
        <begin position="1"/>
        <end position="21"/>
    </location>
</feature>
<evidence type="ECO:0000256" key="3">
    <source>
        <dbReference type="ARBA" id="ARBA00022737"/>
    </source>
</evidence>
<dbReference type="InterPro" id="IPR026906">
    <property type="entry name" value="LRR_5"/>
</dbReference>
<evidence type="ECO:0000259" key="6">
    <source>
        <dbReference type="SMART" id="SM00013"/>
    </source>
</evidence>
<evidence type="ECO:0000313" key="8">
    <source>
        <dbReference type="Proteomes" id="UP000507470"/>
    </source>
</evidence>
<organism evidence="7 8">
    <name type="scientific">Mytilus coruscus</name>
    <name type="common">Sea mussel</name>
    <dbReference type="NCBI Taxonomy" id="42192"/>
    <lineage>
        <taxon>Eukaryota</taxon>
        <taxon>Metazoa</taxon>
        <taxon>Spiralia</taxon>
        <taxon>Lophotrochozoa</taxon>
        <taxon>Mollusca</taxon>
        <taxon>Bivalvia</taxon>
        <taxon>Autobranchia</taxon>
        <taxon>Pteriomorphia</taxon>
        <taxon>Mytilida</taxon>
        <taxon>Mytiloidea</taxon>
        <taxon>Mytilidae</taxon>
        <taxon>Mytilinae</taxon>
        <taxon>Mytilus</taxon>
    </lineage>
</organism>
<dbReference type="SMART" id="SM00013">
    <property type="entry name" value="LRRNT"/>
    <property type="match status" value="1"/>
</dbReference>
<dbReference type="Pfam" id="PF13855">
    <property type="entry name" value="LRR_8"/>
    <property type="match status" value="1"/>
</dbReference>
<feature type="chain" id="PRO_5027070079" description="LRRNT domain-containing protein" evidence="5">
    <location>
        <begin position="22"/>
        <end position="375"/>
    </location>
</feature>
<keyword evidence="4" id="KW-1015">Disulfide bond</keyword>
<dbReference type="Proteomes" id="UP000507470">
    <property type="component" value="Unassembled WGS sequence"/>
</dbReference>
<sequence length="375" mass="41555">MLMSVTVILFISFLKRNVVDGCPSPCECTDTTVDCSQTGLDEIPQSISSNTTVLLLGGNTLTTVRPNALSGLPSLIKLDLKNNKLVTLPESLFSNNTKLETLHLENNKLVSLSGRLFSNNINLQILDLLNNMLVSLPKDLFLSNTNLKELDLEKNKYIGSNNLVNLPKDLLFSNTNLETLYLGSNKLVSLPVGLFSNNRKLLVLGLENNMLVSLPEGLFTFNTDLRFVYLESNNLKSLPKDLYLNTNLITLNMNKNQFICCLMIDFKDWASNQTQLTYEGTCTVLNTTIDIHSFNTTTCIIPGWSPWINSSCSTTCGDGVIISTRICDNPPPSDNGLKCVGSETETSLCNLQKCPASCRRSKKRIRRQTSRPLGQ</sequence>
<evidence type="ECO:0000313" key="7">
    <source>
        <dbReference type="EMBL" id="CAC5424580.1"/>
    </source>
</evidence>
<gene>
    <name evidence="7" type="ORF">MCOR_56473</name>
</gene>
<dbReference type="Gene3D" id="2.20.100.10">
    <property type="entry name" value="Thrombospondin type-1 (TSP1) repeat"/>
    <property type="match status" value="1"/>
</dbReference>
<dbReference type="Pfam" id="PF01462">
    <property type="entry name" value="LRRNT"/>
    <property type="match status" value="1"/>
</dbReference>
<evidence type="ECO:0000256" key="5">
    <source>
        <dbReference type="SAM" id="SignalP"/>
    </source>
</evidence>
<feature type="domain" description="LRRNT" evidence="6">
    <location>
        <begin position="21"/>
        <end position="53"/>
    </location>
</feature>
<dbReference type="AlphaFoldDB" id="A0A6J8EVU0"/>
<dbReference type="Gene3D" id="3.80.10.10">
    <property type="entry name" value="Ribonuclease Inhibitor"/>
    <property type="match status" value="2"/>
</dbReference>
<keyword evidence="1" id="KW-0433">Leucine-rich repeat</keyword>
<dbReference type="InterPro" id="IPR000884">
    <property type="entry name" value="TSP1_rpt"/>
</dbReference>